<proteinExistence type="inferred from homology"/>
<feature type="domain" description="Phospholipid/glycerol acyltransferase" evidence="11">
    <location>
        <begin position="67"/>
        <end position="182"/>
    </location>
</feature>
<evidence type="ECO:0000256" key="1">
    <source>
        <dbReference type="ARBA" id="ARBA00001141"/>
    </source>
</evidence>
<dbReference type="OrthoDB" id="5290997at2"/>
<keyword evidence="9" id="KW-0594">Phospholipid biosynthesis</keyword>
<dbReference type="PROSITE" id="PS51257">
    <property type="entry name" value="PROKAR_LIPOPROTEIN"/>
    <property type="match status" value="1"/>
</dbReference>
<dbReference type="SUPFAM" id="SSF69593">
    <property type="entry name" value="Glycerol-3-phosphate (1)-acyltransferase"/>
    <property type="match status" value="1"/>
</dbReference>
<evidence type="ECO:0000256" key="7">
    <source>
        <dbReference type="ARBA" id="ARBA00022679"/>
    </source>
</evidence>
<evidence type="ECO:0000256" key="2">
    <source>
        <dbReference type="ARBA" id="ARBA00004728"/>
    </source>
</evidence>
<evidence type="ECO:0000256" key="4">
    <source>
        <dbReference type="ARBA" id="ARBA00008655"/>
    </source>
</evidence>
<evidence type="ECO:0000259" key="11">
    <source>
        <dbReference type="SMART" id="SM00563"/>
    </source>
</evidence>
<keyword evidence="9" id="KW-0444">Lipid biosynthesis</keyword>
<evidence type="ECO:0000256" key="10">
    <source>
        <dbReference type="SAM" id="Phobius"/>
    </source>
</evidence>
<comment type="pathway">
    <text evidence="2">Phospholipid metabolism; CDP-diacylglycerol biosynthesis; CDP-diacylglycerol from sn-glycerol 3-phosphate: step 2/3.</text>
</comment>
<dbReference type="UniPathway" id="UPA00557">
    <property type="reaction ID" value="UER00613"/>
</dbReference>
<keyword evidence="9" id="KW-0443">Lipid metabolism</keyword>
<dbReference type="GO" id="GO:0003841">
    <property type="term" value="F:1-acylglycerol-3-phosphate O-acyltransferase activity"/>
    <property type="evidence" value="ECO:0007669"/>
    <property type="project" value="UniProtKB-UniRule"/>
</dbReference>
<dbReference type="Proteomes" id="UP000256478">
    <property type="component" value="Unassembled WGS sequence"/>
</dbReference>
<dbReference type="RefSeq" id="WP_116009287.1">
    <property type="nucleotide sequence ID" value="NZ_QUOU01000001.1"/>
</dbReference>
<evidence type="ECO:0000256" key="8">
    <source>
        <dbReference type="ARBA" id="ARBA00023315"/>
    </source>
</evidence>
<dbReference type="GO" id="GO:0016024">
    <property type="term" value="P:CDP-diacylglycerol biosynthetic process"/>
    <property type="evidence" value="ECO:0007669"/>
    <property type="project" value="UniProtKB-UniPathway"/>
</dbReference>
<keyword evidence="10" id="KW-0812">Transmembrane</keyword>
<sequence length="257" mass="28463">MLAVIRIFILTIALVVISIYACVFSLLRPFHRNNVCHAAHLLGKLSKVIGLDVEVRLPYQVSEHEPVVYVCNHQNSYDLFTVAASVQPHTVSIGKKSLKWIPFFGQMYWLTGNILIDRKNTNKAMGTISSAADKMKEKGLSVWLFPEGTRSYGRGLLPFKTGAFRTALQANAPIVPVCASNTHGVVNLNRWNNGKMIIEYLPPVYFTDEDKKNVRAMADRVRASMLEKIQALSLEAGTTLPTSDVSAARKSVNSSKG</sequence>
<evidence type="ECO:0000256" key="6">
    <source>
        <dbReference type="ARBA" id="ARBA00016139"/>
    </source>
</evidence>
<dbReference type="NCBIfam" id="TIGR00530">
    <property type="entry name" value="AGP_acyltrn"/>
    <property type="match status" value="1"/>
</dbReference>
<evidence type="ECO:0000256" key="9">
    <source>
        <dbReference type="RuleBase" id="RU361267"/>
    </source>
</evidence>
<dbReference type="InterPro" id="IPR002123">
    <property type="entry name" value="Plipid/glycerol_acylTrfase"/>
</dbReference>
<dbReference type="Pfam" id="PF01553">
    <property type="entry name" value="Acyltransferase"/>
    <property type="match status" value="1"/>
</dbReference>
<keyword evidence="10" id="KW-0472">Membrane</keyword>
<comment type="similarity">
    <text evidence="4 9">Belongs to the 1-acyl-sn-glycerol-3-phosphate acyltransferase family.</text>
</comment>
<name>A0A3E0TUW1_9GAMM</name>
<dbReference type="GO" id="GO:0005886">
    <property type="term" value="C:plasma membrane"/>
    <property type="evidence" value="ECO:0007669"/>
    <property type="project" value="TreeGrafter"/>
</dbReference>
<evidence type="ECO:0000313" key="12">
    <source>
        <dbReference type="EMBL" id="REL28240.1"/>
    </source>
</evidence>
<comment type="caution">
    <text evidence="12">The sequence shown here is derived from an EMBL/GenBank/DDBJ whole genome shotgun (WGS) entry which is preliminary data.</text>
</comment>
<keyword evidence="9" id="KW-1208">Phospholipid metabolism</keyword>
<dbReference type="EMBL" id="QUOU01000001">
    <property type="protein sequence ID" value="REL28240.1"/>
    <property type="molecule type" value="Genomic_DNA"/>
</dbReference>
<evidence type="ECO:0000256" key="5">
    <source>
        <dbReference type="ARBA" id="ARBA00013211"/>
    </source>
</evidence>
<evidence type="ECO:0000256" key="3">
    <source>
        <dbReference type="ARBA" id="ARBA00005189"/>
    </source>
</evidence>
<gene>
    <name evidence="12" type="ORF">DXX93_17805</name>
</gene>
<feature type="transmembrane region" description="Helical" evidence="10">
    <location>
        <begin position="7"/>
        <end position="27"/>
    </location>
</feature>
<comment type="domain">
    <text evidence="9">The HXXXXD motif is essential for acyltransferase activity and may constitute the binding site for the phosphate moiety of the glycerol-3-phosphate.</text>
</comment>
<keyword evidence="10" id="KW-1133">Transmembrane helix</keyword>
<comment type="pathway">
    <text evidence="3">Lipid metabolism.</text>
</comment>
<evidence type="ECO:0000313" key="13">
    <source>
        <dbReference type="Proteomes" id="UP000256478"/>
    </source>
</evidence>
<reference evidence="12 13" key="1">
    <citation type="submission" date="2018-08" db="EMBL/GenBank/DDBJ databases">
        <title>Thalassotalea euphylliae genome.</title>
        <authorList>
            <person name="Summers S."/>
            <person name="Rice S.A."/>
            <person name="Freckelton M.L."/>
            <person name="Nedved B.T."/>
            <person name="Hadfield M.G."/>
        </authorList>
    </citation>
    <scope>NUCLEOTIDE SEQUENCE [LARGE SCALE GENOMIC DNA]</scope>
    <source>
        <strain evidence="12 13">H1</strain>
    </source>
</reference>
<keyword evidence="7 9" id="KW-0808">Transferase</keyword>
<keyword evidence="8 9" id="KW-0012">Acyltransferase</keyword>
<protein>
    <recommendedName>
        <fullName evidence="6 9">1-acyl-sn-glycerol-3-phosphate acyltransferase</fullName>
        <ecNumber evidence="5 9">2.3.1.51</ecNumber>
    </recommendedName>
</protein>
<dbReference type="PANTHER" id="PTHR10434">
    <property type="entry name" value="1-ACYL-SN-GLYCEROL-3-PHOSPHATE ACYLTRANSFERASE"/>
    <property type="match status" value="1"/>
</dbReference>
<dbReference type="PANTHER" id="PTHR10434:SF11">
    <property type="entry name" value="1-ACYL-SN-GLYCEROL-3-PHOSPHATE ACYLTRANSFERASE"/>
    <property type="match status" value="1"/>
</dbReference>
<dbReference type="InterPro" id="IPR004552">
    <property type="entry name" value="AGP_acyltrans"/>
</dbReference>
<comment type="catalytic activity">
    <reaction evidence="1 9">
        <text>a 1-acyl-sn-glycero-3-phosphate + an acyl-CoA = a 1,2-diacyl-sn-glycero-3-phosphate + CoA</text>
        <dbReference type="Rhea" id="RHEA:19709"/>
        <dbReference type="ChEBI" id="CHEBI:57287"/>
        <dbReference type="ChEBI" id="CHEBI:57970"/>
        <dbReference type="ChEBI" id="CHEBI:58342"/>
        <dbReference type="ChEBI" id="CHEBI:58608"/>
        <dbReference type="EC" id="2.3.1.51"/>
    </reaction>
</comment>
<dbReference type="GO" id="GO:0006654">
    <property type="term" value="P:phosphatidic acid biosynthetic process"/>
    <property type="evidence" value="ECO:0007669"/>
    <property type="project" value="TreeGrafter"/>
</dbReference>
<dbReference type="CDD" id="cd07989">
    <property type="entry name" value="LPLAT_AGPAT-like"/>
    <property type="match status" value="1"/>
</dbReference>
<organism evidence="12 13">
    <name type="scientific">Thalassotalea euphylliae</name>
    <dbReference type="NCBI Taxonomy" id="1655234"/>
    <lineage>
        <taxon>Bacteria</taxon>
        <taxon>Pseudomonadati</taxon>
        <taxon>Pseudomonadota</taxon>
        <taxon>Gammaproteobacteria</taxon>
        <taxon>Alteromonadales</taxon>
        <taxon>Colwelliaceae</taxon>
        <taxon>Thalassotalea</taxon>
    </lineage>
</organism>
<accession>A0A3E0TUW1</accession>
<dbReference type="AlphaFoldDB" id="A0A3E0TUW1"/>
<dbReference type="SMART" id="SM00563">
    <property type="entry name" value="PlsC"/>
    <property type="match status" value="1"/>
</dbReference>
<dbReference type="EC" id="2.3.1.51" evidence="5 9"/>